<evidence type="ECO:0000313" key="5">
    <source>
        <dbReference type="EMBL" id="RFA27131.1"/>
    </source>
</evidence>
<feature type="chain" id="PRO_5039037260" evidence="3">
    <location>
        <begin position="26"/>
        <end position="360"/>
    </location>
</feature>
<dbReference type="Pfam" id="PF13407">
    <property type="entry name" value="Peripla_BP_4"/>
    <property type="match status" value="1"/>
</dbReference>
<gene>
    <name evidence="5" type="ORF">B7R25_08715</name>
</gene>
<feature type="domain" description="Periplasmic binding protein" evidence="4">
    <location>
        <begin position="44"/>
        <end position="305"/>
    </location>
</feature>
<dbReference type="InterPro" id="IPR028082">
    <property type="entry name" value="Peripla_BP_I"/>
</dbReference>
<reference evidence="5 6" key="1">
    <citation type="submission" date="2017-04" db="EMBL/GenBank/DDBJ databases">
        <title>Comparative genome analysis of Subtercola boreus.</title>
        <authorList>
            <person name="Cho Y.-J."/>
            <person name="Cho A."/>
            <person name="Kim O.-S."/>
            <person name="Lee J.-I."/>
        </authorList>
    </citation>
    <scope>NUCLEOTIDE SEQUENCE [LARGE SCALE GENOMIC DNA]</scope>
    <source>
        <strain evidence="5 6">P28004</strain>
    </source>
</reference>
<dbReference type="Proteomes" id="UP000257080">
    <property type="component" value="Unassembled WGS sequence"/>
</dbReference>
<dbReference type="EMBL" id="NBXE01000020">
    <property type="protein sequence ID" value="RFA27131.1"/>
    <property type="molecule type" value="Genomic_DNA"/>
</dbReference>
<feature type="signal peptide" evidence="3">
    <location>
        <begin position="1"/>
        <end position="25"/>
    </location>
</feature>
<evidence type="ECO:0000259" key="4">
    <source>
        <dbReference type="Pfam" id="PF13407"/>
    </source>
</evidence>
<proteinExistence type="predicted"/>
<dbReference type="InterPro" id="IPR025997">
    <property type="entry name" value="SBP_2_dom"/>
</dbReference>
<organism evidence="5 6">
    <name type="scientific">Subtercola boreus</name>
    <dbReference type="NCBI Taxonomy" id="120213"/>
    <lineage>
        <taxon>Bacteria</taxon>
        <taxon>Bacillati</taxon>
        <taxon>Actinomycetota</taxon>
        <taxon>Actinomycetes</taxon>
        <taxon>Micrococcales</taxon>
        <taxon>Microbacteriaceae</taxon>
        <taxon>Subtercola</taxon>
    </lineage>
</organism>
<dbReference type="GO" id="GO:0030246">
    <property type="term" value="F:carbohydrate binding"/>
    <property type="evidence" value="ECO:0007669"/>
    <property type="project" value="TreeGrafter"/>
</dbReference>
<dbReference type="CDD" id="cd19995">
    <property type="entry name" value="PBP1_ABC_xylose_binding-like"/>
    <property type="match status" value="1"/>
</dbReference>
<evidence type="ECO:0000256" key="1">
    <source>
        <dbReference type="ARBA" id="ARBA00004196"/>
    </source>
</evidence>
<comment type="subcellular location">
    <subcellularLocation>
        <location evidence="1">Cell envelope</location>
    </subcellularLocation>
</comment>
<protein>
    <submittedName>
        <fullName evidence="5">ABC transporter substrate-binding protein</fullName>
    </submittedName>
</protein>
<evidence type="ECO:0000313" key="6">
    <source>
        <dbReference type="Proteomes" id="UP000257080"/>
    </source>
</evidence>
<dbReference type="GO" id="GO:0030288">
    <property type="term" value="C:outer membrane-bounded periplasmic space"/>
    <property type="evidence" value="ECO:0007669"/>
    <property type="project" value="TreeGrafter"/>
</dbReference>
<dbReference type="PANTHER" id="PTHR30036">
    <property type="entry name" value="D-XYLOSE-BINDING PERIPLASMIC PROTEIN"/>
    <property type="match status" value="1"/>
</dbReference>
<comment type="caution">
    <text evidence="5">The sequence shown here is derived from an EMBL/GenBank/DDBJ whole genome shotgun (WGS) entry which is preliminary data.</text>
</comment>
<dbReference type="PROSITE" id="PS51257">
    <property type="entry name" value="PROKAR_LIPOPROTEIN"/>
    <property type="match status" value="1"/>
</dbReference>
<evidence type="ECO:0000256" key="2">
    <source>
        <dbReference type="ARBA" id="ARBA00022729"/>
    </source>
</evidence>
<dbReference type="OrthoDB" id="9773673at2"/>
<keyword evidence="2 3" id="KW-0732">Signal</keyword>
<dbReference type="InterPro" id="IPR050555">
    <property type="entry name" value="Bact_Solute-Bind_Prot2"/>
</dbReference>
<dbReference type="PANTHER" id="PTHR30036:SF1">
    <property type="entry name" value="D-XYLOSE-BINDING PERIPLASMIC PROTEIN"/>
    <property type="match status" value="1"/>
</dbReference>
<dbReference type="Gene3D" id="3.40.50.2300">
    <property type="match status" value="2"/>
</dbReference>
<dbReference type="AlphaFoldDB" id="A0A3E0WBJ5"/>
<name>A0A3E0WBJ5_9MICO</name>
<accession>A0A3E0WBJ5</accession>
<sequence>MQMKKIHAKVAVVSLAAILSAAALSGCVEQAGGGTASTSGAYKIAFLMPDLASTRYEQQDKPLFEAKVKELCADCTVLYSNANASADTQQQQANSAIAQGVNAIVIDAVDSTAAAGIVVAANAASIPIIAYDRPIPTQKADYYVSFDNEGIGKAIAQSLVDKVKATDPAGSILIVNGSPTDAAAGLIKKGIHEAVDSSGLTVLAEFDTPAWDPAQAQNWASGQITQFGTKINGVVAANDGTGGGVIAAFKAAGTSPVPPVTGNDAEVAAAQRILAGTQYNTISKPISIVADAAAEVAYSFAQGTKVDGKATLYDTPSQLFNPDVVTLDNIKEILFDSKIMTAAEVCTGEYAAACTTAGIQ</sequence>
<evidence type="ECO:0000256" key="3">
    <source>
        <dbReference type="SAM" id="SignalP"/>
    </source>
</evidence>
<dbReference type="SUPFAM" id="SSF53822">
    <property type="entry name" value="Periplasmic binding protein-like I"/>
    <property type="match status" value="1"/>
</dbReference>